<dbReference type="AlphaFoldDB" id="A0A3M7QGN5"/>
<name>A0A3M7QGN5_BRAPC</name>
<evidence type="ECO:0000313" key="2">
    <source>
        <dbReference type="Proteomes" id="UP000276133"/>
    </source>
</evidence>
<keyword evidence="2" id="KW-1185">Reference proteome</keyword>
<sequence>MLESVKRVYHKELLNEENEDLTCQLTLKQVETYSQNLRHAYRFSLTFQNKKLKYELESEIYQAVTVLNLAIKRHLKSPYPTIQQTDNEAIFLEELMKDGAMKKKILNLKNFKIKIEFKLDRKIFKLADILNRTEILIKITNIAFWKQYMNEIRRLARLALELLYIYTIVSQYNPKIKYILNIERSQQMYSFGQCTKK</sequence>
<evidence type="ECO:0000313" key="1">
    <source>
        <dbReference type="EMBL" id="RNA10324.1"/>
    </source>
</evidence>
<proteinExistence type="predicted"/>
<reference evidence="1 2" key="1">
    <citation type="journal article" date="2018" name="Sci. Rep.">
        <title>Genomic signatures of local adaptation to the degree of environmental predictability in rotifers.</title>
        <authorList>
            <person name="Franch-Gras L."/>
            <person name="Hahn C."/>
            <person name="Garcia-Roger E.M."/>
            <person name="Carmona M.J."/>
            <person name="Serra M."/>
            <person name="Gomez A."/>
        </authorList>
    </citation>
    <scope>NUCLEOTIDE SEQUENCE [LARGE SCALE GENOMIC DNA]</scope>
    <source>
        <strain evidence="1">HYR1</strain>
    </source>
</reference>
<dbReference type="Proteomes" id="UP000276133">
    <property type="component" value="Unassembled WGS sequence"/>
</dbReference>
<organism evidence="1 2">
    <name type="scientific">Brachionus plicatilis</name>
    <name type="common">Marine rotifer</name>
    <name type="synonym">Brachionus muelleri</name>
    <dbReference type="NCBI Taxonomy" id="10195"/>
    <lineage>
        <taxon>Eukaryota</taxon>
        <taxon>Metazoa</taxon>
        <taxon>Spiralia</taxon>
        <taxon>Gnathifera</taxon>
        <taxon>Rotifera</taxon>
        <taxon>Eurotatoria</taxon>
        <taxon>Monogononta</taxon>
        <taxon>Pseudotrocha</taxon>
        <taxon>Ploima</taxon>
        <taxon>Brachionidae</taxon>
        <taxon>Brachionus</taxon>
    </lineage>
</organism>
<protein>
    <submittedName>
        <fullName evidence="1">Uncharacterized protein</fullName>
    </submittedName>
</protein>
<gene>
    <name evidence="1" type="ORF">BpHYR1_045676</name>
</gene>
<dbReference type="EMBL" id="REGN01006236">
    <property type="protein sequence ID" value="RNA10324.1"/>
    <property type="molecule type" value="Genomic_DNA"/>
</dbReference>
<accession>A0A3M7QGN5</accession>
<comment type="caution">
    <text evidence="1">The sequence shown here is derived from an EMBL/GenBank/DDBJ whole genome shotgun (WGS) entry which is preliminary data.</text>
</comment>